<evidence type="ECO:0000256" key="2">
    <source>
        <dbReference type="SAM" id="Phobius"/>
    </source>
</evidence>
<accession>A0A0S7WII8</accession>
<keyword evidence="1" id="KW-0802">TPR repeat</keyword>
<dbReference type="Gene3D" id="1.25.40.10">
    <property type="entry name" value="Tetratricopeptide repeat domain"/>
    <property type="match status" value="1"/>
</dbReference>
<feature type="chain" id="PRO_5006639466" evidence="3">
    <location>
        <begin position="21"/>
        <end position="628"/>
    </location>
</feature>
<organism evidence="4 5">
    <name type="scientific">candidate division TA06 bacterium DG_26</name>
    <dbReference type="NCBI Taxonomy" id="1703771"/>
    <lineage>
        <taxon>Bacteria</taxon>
        <taxon>Bacteria division TA06</taxon>
    </lineage>
</organism>
<keyword evidence="2" id="KW-1133">Transmembrane helix</keyword>
<name>A0A0S7WII8_UNCT6</name>
<feature type="signal peptide" evidence="3">
    <location>
        <begin position="1"/>
        <end position="20"/>
    </location>
</feature>
<comment type="caution">
    <text evidence="4">The sequence shown here is derived from an EMBL/GenBank/DDBJ whole genome shotgun (WGS) entry which is preliminary data.</text>
</comment>
<dbReference type="PROSITE" id="PS50005">
    <property type="entry name" value="TPR"/>
    <property type="match status" value="1"/>
</dbReference>
<feature type="transmembrane region" description="Helical" evidence="2">
    <location>
        <begin position="85"/>
        <end position="103"/>
    </location>
</feature>
<keyword evidence="3" id="KW-0732">Signal</keyword>
<feature type="transmembrane region" description="Helical" evidence="2">
    <location>
        <begin position="261"/>
        <end position="284"/>
    </location>
</feature>
<feature type="transmembrane region" description="Helical" evidence="2">
    <location>
        <begin position="215"/>
        <end position="236"/>
    </location>
</feature>
<evidence type="ECO:0000256" key="1">
    <source>
        <dbReference type="PROSITE-ProRule" id="PRU00339"/>
    </source>
</evidence>
<feature type="transmembrane region" description="Helical" evidence="2">
    <location>
        <begin position="132"/>
        <end position="151"/>
    </location>
</feature>
<reference evidence="4 5" key="1">
    <citation type="journal article" date="2015" name="Microbiome">
        <title>Genomic resolution of linkages in carbon, nitrogen, and sulfur cycling among widespread estuary sediment bacteria.</title>
        <authorList>
            <person name="Baker B.J."/>
            <person name="Lazar C.S."/>
            <person name="Teske A.P."/>
            <person name="Dick G.J."/>
        </authorList>
    </citation>
    <scope>NUCLEOTIDE SEQUENCE [LARGE SCALE GENOMIC DNA]</scope>
    <source>
        <strain evidence="4">DG_26</strain>
    </source>
</reference>
<keyword evidence="2" id="KW-0472">Membrane</keyword>
<dbReference type="EMBL" id="LIZT01000034">
    <property type="protein sequence ID" value="KPJ49966.1"/>
    <property type="molecule type" value="Genomic_DNA"/>
</dbReference>
<feature type="transmembrane region" description="Helical" evidence="2">
    <location>
        <begin position="158"/>
        <end position="173"/>
    </location>
</feature>
<feature type="transmembrane region" description="Helical" evidence="2">
    <location>
        <begin position="318"/>
        <end position="335"/>
    </location>
</feature>
<sequence length="628" mass="71279">MSTKALIALSVTAALFVAHAVGLNFTQDDAFISFRYVKNYLNSQGLVFNAGERVEGYTSFFWIILLTLLSRVGLDMVLSSKIMGVMSGCITLFLLYAIASVFLRKRRRFESVTPFNGSVVGTQGDGARRSHLFYLLAPSFLLACNSAFAYWSISGLETAFFAMLVVLSVYLYFVRSRLMIVSCALSILTRPEGVLVCAILIAHKLWIRRDSLRECVLYGTAIGVLLAPFLVFRLLYYGDILPNSFYAKTGLSLEYVRAGLAYFWLFAKHYGLWGFLYCLPILLYKNLGTRGKLIALVIYIYTGYILVIGGDVLKAHRFFLPVIPLVYLLFVFLLLRVHLVWKHKSSSWLISIGGVAAFALLTFVGPLSWMLNVRRQEIGLVHKMFGYGERLRQCLGTDYTLAVSTIGAISYSTDVRVIDMLGLTDSYIAKHPENVQGITSSWKERNFNISYLLSREPDVIMFSTGVRPSAPAEKALFLSSQFRDNYYLYYFPEGLLSRAVYRRKGAYVETNEIFPDARFVELYIDALHSAYRRSDWANCLEKLKETLNVCPEDFARIYELMGRCYYMMGDLEESKRFAQKAIQMDDYSILAHSLLHTICLQEGDTATARREKEKVLLYNPELVVGVKP</sequence>
<gene>
    <name evidence="4" type="ORF">AMJ40_04245</name>
</gene>
<dbReference type="SUPFAM" id="SSF48452">
    <property type="entry name" value="TPR-like"/>
    <property type="match status" value="1"/>
</dbReference>
<dbReference type="AlphaFoldDB" id="A0A0S7WII8"/>
<evidence type="ECO:0000313" key="4">
    <source>
        <dbReference type="EMBL" id="KPJ49966.1"/>
    </source>
</evidence>
<dbReference type="InterPro" id="IPR019734">
    <property type="entry name" value="TPR_rpt"/>
</dbReference>
<dbReference type="PATRIC" id="fig|1703771.3.peg.1318"/>
<dbReference type="InterPro" id="IPR011990">
    <property type="entry name" value="TPR-like_helical_dom_sf"/>
</dbReference>
<protein>
    <submittedName>
        <fullName evidence="4">Uncharacterized protein</fullName>
    </submittedName>
</protein>
<feature type="transmembrane region" description="Helical" evidence="2">
    <location>
        <begin position="347"/>
        <end position="371"/>
    </location>
</feature>
<keyword evidence="2" id="KW-0812">Transmembrane</keyword>
<proteinExistence type="predicted"/>
<evidence type="ECO:0000256" key="3">
    <source>
        <dbReference type="SAM" id="SignalP"/>
    </source>
</evidence>
<feature type="transmembrane region" description="Helical" evidence="2">
    <location>
        <begin position="293"/>
        <end position="312"/>
    </location>
</feature>
<dbReference type="Proteomes" id="UP000051124">
    <property type="component" value="Unassembled WGS sequence"/>
</dbReference>
<feature type="repeat" description="TPR" evidence="1">
    <location>
        <begin position="555"/>
        <end position="588"/>
    </location>
</feature>
<evidence type="ECO:0000313" key="5">
    <source>
        <dbReference type="Proteomes" id="UP000051124"/>
    </source>
</evidence>